<protein>
    <submittedName>
        <fullName evidence="1">Uncharacterized protein</fullName>
    </submittedName>
</protein>
<name>A0A662D5U1_UNCAE</name>
<sequence length="126" mass="14775">MREYEKVVATRLPRHLWYLLKLLSKITGLTPSELLRIALKIEFQDRNSFFCRDFPRPCRYCIFSRPLGISGVRECTNAKKLDFVNSIRGKGDDLLLLDYELNPHGTCLYFVPNPQWPLWKKIGGEE</sequence>
<evidence type="ECO:0000313" key="1">
    <source>
        <dbReference type="EMBL" id="RLE08135.1"/>
    </source>
</evidence>
<dbReference type="EMBL" id="QMPY01000043">
    <property type="protein sequence ID" value="RLE08135.1"/>
    <property type="molecule type" value="Genomic_DNA"/>
</dbReference>
<dbReference type="AlphaFoldDB" id="A0A662D5U1"/>
<comment type="caution">
    <text evidence="1">The sequence shown here is derived from an EMBL/GenBank/DDBJ whole genome shotgun (WGS) entry which is preliminary data.</text>
</comment>
<dbReference type="Proteomes" id="UP000277457">
    <property type="component" value="Unassembled WGS sequence"/>
</dbReference>
<organism evidence="1 2">
    <name type="scientific">Aerophobetes bacterium</name>
    <dbReference type="NCBI Taxonomy" id="2030807"/>
    <lineage>
        <taxon>Bacteria</taxon>
        <taxon>Candidatus Aerophobota</taxon>
    </lineage>
</organism>
<accession>A0A662D5U1</accession>
<proteinExistence type="predicted"/>
<evidence type="ECO:0000313" key="2">
    <source>
        <dbReference type="Proteomes" id="UP000277457"/>
    </source>
</evidence>
<gene>
    <name evidence="1" type="ORF">DRZ78_01680</name>
</gene>
<reference evidence="1 2" key="1">
    <citation type="submission" date="2018-06" db="EMBL/GenBank/DDBJ databases">
        <title>Extensive metabolic versatility and redundancy in microbially diverse, dynamic hydrothermal sediments.</title>
        <authorList>
            <person name="Dombrowski N."/>
            <person name="Teske A."/>
            <person name="Baker B.J."/>
        </authorList>
    </citation>
    <scope>NUCLEOTIDE SEQUENCE [LARGE SCALE GENOMIC DNA]</scope>
    <source>
        <strain evidence="1">B7_G13</strain>
    </source>
</reference>